<reference evidence="4 5" key="1">
    <citation type="submission" date="2008-07" db="EMBL/GenBank/DDBJ databases">
        <authorList>
            <person name="El-Sayed N."/>
            <person name="Caler E."/>
            <person name="Inman J."/>
            <person name="Amedeo P."/>
            <person name="Hass B."/>
            <person name="Wortman J."/>
        </authorList>
    </citation>
    <scope>NUCLEOTIDE SEQUENCE [LARGE SCALE GENOMIC DNA]</scope>
    <source>
        <strain evidence="5">ATCC 50983 / TXsc</strain>
    </source>
</reference>
<dbReference type="InParanoid" id="C5L7Z2"/>
<dbReference type="Gene3D" id="4.10.60.10">
    <property type="entry name" value="Zinc finger, CCHC-type"/>
    <property type="match status" value="1"/>
</dbReference>
<keyword evidence="1" id="KW-0863">Zinc-finger</keyword>
<dbReference type="SUPFAM" id="SSF50630">
    <property type="entry name" value="Acid proteases"/>
    <property type="match status" value="1"/>
</dbReference>
<dbReference type="InterPro" id="IPR036875">
    <property type="entry name" value="Znf_CCHC_sf"/>
</dbReference>
<feature type="region of interest" description="Disordered" evidence="2">
    <location>
        <begin position="257"/>
        <end position="276"/>
    </location>
</feature>
<feature type="compositionally biased region" description="Polar residues" evidence="2">
    <location>
        <begin position="767"/>
        <end position="780"/>
    </location>
</feature>
<feature type="compositionally biased region" description="Polar residues" evidence="2">
    <location>
        <begin position="443"/>
        <end position="454"/>
    </location>
</feature>
<organism evidence="5">
    <name type="scientific">Perkinsus marinus (strain ATCC 50983 / TXsc)</name>
    <dbReference type="NCBI Taxonomy" id="423536"/>
    <lineage>
        <taxon>Eukaryota</taxon>
        <taxon>Sar</taxon>
        <taxon>Alveolata</taxon>
        <taxon>Perkinsozoa</taxon>
        <taxon>Perkinsea</taxon>
        <taxon>Perkinsida</taxon>
        <taxon>Perkinsidae</taxon>
        <taxon>Perkinsus</taxon>
    </lineage>
</organism>
<dbReference type="PROSITE" id="PS00141">
    <property type="entry name" value="ASP_PROTEASE"/>
    <property type="match status" value="1"/>
</dbReference>
<feature type="compositionally biased region" description="Low complexity" evidence="2">
    <location>
        <begin position="471"/>
        <end position="486"/>
    </location>
</feature>
<dbReference type="OMA" id="REAPAMC"/>
<dbReference type="EMBL" id="GG679990">
    <property type="protein sequence ID" value="EER07138.1"/>
    <property type="molecule type" value="Genomic_DNA"/>
</dbReference>
<dbReference type="InterPro" id="IPR001969">
    <property type="entry name" value="Aspartic_peptidase_AS"/>
</dbReference>
<keyword evidence="1" id="KW-0479">Metal-binding</keyword>
<feature type="compositionally biased region" description="Basic and acidic residues" evidence="2">
    <location>
        <begin position="27"/>
        <end position="43"/>
    </location>
</feature>
<feature type="domain" description="CCHC-type" evidence="3">
    <location>
        <begin position="810"/>
        <end position="826"/>
    </location>
</feature>
<accession>C5L7Z2</accession>
<evidence type="ECO:0000256" key="1">
    <source>
        <dbReference type="PROSITE-ProRule" id="PRU00047"/>
    </source>
</evidence>
<dbReference type="Proteomes" id="UP000007800">
    <property type="component" value="Unassembled WGS sequence"/>
</dbReference>
<dbReference type="GO" id="GO:0006508">
    <property type="term" value="P:proteolysis"/>
    <property type="evidence" value="ECO:0007669"/>
    <property type="project" value="InterPro"/>
</dbReference>
<dbReference type="InterPro" id="IPR021109">
    <property type="entry name" value="Peptidase_aspartic_dom_sf"/>
</dbReference>
<dbReference type="SUPFAM" id="SSF56672">
    <property type="entry name" value="DNA/RNA polymerases"/>
    <property type="match status" value="1"/>
</dbReference>
<keyword evidence="1" id="KW-0862">Zinc</keyword>
<feature type="region of interest" description="Disordered" evidence="2">
    <location>
        <begin position="880"/>
        <end position="910"/>
    </location>
</feature>
<evidence type="ECO:0000313" key="4">
    <source>
        <dbReference type="EMBL" id="EER07138.1"/>
    </source>
</evidence>
<evidence type="ECO:0000313" key="5">
    <source>
        <dbReference type="Proteomes" id="UP000007800"/>
    </source>
</evidence>
<feature type="region of interest" description="Disordered" evidence="2">
    <location>
        <begin position="758"/>
        <end position="780"/>
    </location>
</feature>
<dbReference type="Gene3D" id="2.40.70.10">
    <property type="entry name" value="Acid Proteases"/>
    <property type="match status" value="1"/>
</dbReference>
<dbReference type="GO" id="GO:0003676">
    <property type="term" value="F:nucleic acid binding"/>
    <property type="evidence" value="ECO:0007669"/>
    <property type="project" value="InterPro"/>
</dbReference>
<dbReference type="RefSeq" id="XP_002775322.1">
    <property type="nucleotide sequence ID" value="XM_002775276.1"/>
</dbReference>
<evidence type="ECO:0000259" key="3">
    <source>
        <dbReference type="PROSITE" id="PS50158"/>
    </source>
</evidence>
<dbReference type="SUPFAM" id="SSF57756">
    <property type="entry name" value="Retrovirus zinc finger-like domains"/>
    <property type="match status" value="1"/>
</dbReference>
<protein>
    <recommendedName>
        <fullName evidence="3">CCHC-type domain-containing protein</fullName>
    </recommendedName>
</protein>
<dbReference type="CDD" id="cd00303">
    <property type="entry name" value="retropepsin_like"/>
    <property type="match status" value="1"/>
</dbReference>
<dbReference type="InterPro" id="IPR043502">
    <property type="entry name" value="DNA/RNA_pol_sf"/>
</dbReference>
<gene>
    <name evidence="4" type="ORF">Pmar_PMAR027183</name>
</gene>
<dbReference type="OrthoDB" id="301483at2759"/>
<feature type="compositionally biased region" description="Polar residues" evidence="2">
    <location>
        <begin position="1"/>
        <end position="20"/>
    </location>
</feature>
<feature type="region of interest" description="Disordered" evidence="2">
    <location>
        <begin position="71"/>
        <end position="96"/>
    </location>
</feature>
<feature type="compositionally biased region" description="Basic residues" evidence="2">
    <location>
        <begin position="497"/>
        <end position="514"/>
    </location>
</feature>
<dbReference type="GO" id="GO:0004190">
    <property type="term" value="F:aspartic-type endopeptidase activity"/>
    <property type="evidence" value="ECO:0007669"/>
    <property type="project" value="InterPro"/>
</dbReference>
<dbReference type="Pfam" id="PF05380">
    <property type="entry name" value="Peptidase_A17"/>
    <property type="match status" value="1"/>
</dbReference>
<name>C5L7Z2_PERM5</name>
<feature type="compositionally biased region" description="Low complexity" evidence="2">
    <location>
        <begin position="515"/>
        <end position="535"/>
    </location>
</feature>
<dbReference type="PROSITE" id="PS50158">
    <property type="entry name" value="ZF_CCHC"/>
    <property type="match status" value="1"/>
</dbReference>
<proteinExistence type="predicted"/>
<dbReference type="InterPro" id="IPR008042">
    <property type="entry name" value="Retrotrans_Pao"/>
</dbReference>
<evidence type="ECO:0000256" key="2">
    <source>
        <dbReference type="SAM" id="MobiDB-lite"/>
    </source>
</evidence>
<sequence length="1905" mass="209323">MSSRATRTSSKGLYGKSQTRLKPPVARIKERDRSDAHLVEKSSQETSPSSRLREGLPSMRSAFMTINSDLNSEEPSQVSGAIAVGPTSSPPDSMLLHEVSVTSPPIQGRPNEGSTTPIVNIDPAPPAICSEIRHKPDSIEAEHLMTSPLRPIRAPTDGPTVGSPRTAERLMSDESIPCSVPIIACSNQFQPCQYGYSISHIYHETKGKTDERKPRHDLGLVAPLQCPRSARSCGSEPSHCQGGPYQDLPYRSNPVHDAYNAGDHTETGGSDNGGGYLTGGGNGGGYLTGNGGGYLTGNGHGGGYLTSEVCGHQTGDGTGGHQYNKTSGLTQVTFGHISNPSVMSANYLSRHDLHGNGCYDCQGPQGGSGRVVQRSSPNFGVNDPNYDVLHRHHLYESAANAPTVQAHSDIIVSNLHRNQPQQWRLSTEAGDVCNGASGDPATVQGSTFMESQQIPHRRQHRSIKRDGPLDSSPESSHGKGSSATSSPRSTIAGRGERLRRSKNIKPRTSSRRYRSSSSSSSSARESSYSSSSSSDEGSRHRHRSDRGGKFYVPAKRSIAGYYSKCPGCHKKPCISRIIDKDFDSAASNAAKAKSKSMFIGYDDERSGTMFCREIDFAMEGHNAVTRYLWAKNNIDAGLWRKLTNATEPPARCHQSYEHHLRRLCRKLRKTFDTDEALSRAEYKFNTCTQRSSETLFQFISRLETLADELVYLRAGPRESTLKRRLYDGLSSNDLKEKVETKVGNHKISYKKFVDRLSEHERRRQGRLQRSSTVNKPSGRSTGRLHVIECEDDPQEETYCHAVGSDALSIKCYRCLQSGHPARLCTEPKVVDLQKRCSKCGNPEHQETDCKVPVNRLFCQRCLKKGHLAYVCTALTPADQPKKVGPKPKKDFGKGKSKKINPPQTPPSNSTVIPSGAGANVIHEDNAYDGLCIEPVTSSDVDVPFRAMASTVPPVSNRSNHRVSMVVGDLCVYGTTRPVLFDTGADISLIALSTLKKLAPNKKITIPPKSSIGRVHVANGGQLDILGKVSLPIGKGTYTVTDTFLLASDHLSTPIIIGCSTMAKLHAVISFKPEGSIEVKIGHTSTTTPQVEPCDLVSPRSVEYIRKVGIMNVMGGRTSRDEDLLSLSAKGTRNLSQSYDLIDTLKAYKSLNSECGIYPQIDDGNLDDSLCVSEETVSSGESLPTINRDDLPPQQAIIREWVADSSAPLGRARPQVPWRSPTSRPRYNYHMARKRGLASIKAITGERMEMFHRALDGYISKGFCAIVKDNRLDPSKPEASTCQSVWEKLSKGTPYQGSLAPLPEHFTASHLVYRDQHPTTPCRIVLDYREANLYSLRGGYPQNSLHGTLLLLRSSKYFVAGDLSKAFCRMQSSRADVPYVGYTCIGPFTVLWSRVGFGTRAAPNMLDSVVDDTIDEIYDLSQLAAEIDGDTFEVAVKSIDPGRIKSVLLYPSEEGYDYLCDGPPIPSHVKMLKFVDDIYALGSTVAEAQRNYRFVSYLLKGHDLPAEDLKKFENWICKSVAGIETRGHLLGYDYLPSNDGLYPTMSAKPPEGLTYMSKRSSSSILASLYDPLGLIIEQDIRARSLWRRICQEIKEWDQMIPYQLQQQVVRWASETTQVCKTISTSRFTPYDAELILSTDASKDAWGADLRLKSRPDVRLAAKGALYTNSTLSWSIPRKELDALYRGLLWTRALSVYLPIKSIYGENQAPLSKLSPEVPIYRLVVAIDSELTVYRLRRPSNDTRLPAPEKRRLQAIRNLCVQLDATVRHIPSGCNPADSVSRYAMGRDFDGHKLSEAIDSASVIYDYREDTSSDEGCQFDKDIYCHVASCIHDPERDLLFSPIPSVTAGCCATLAPPTTANAGCYATLAPPTTANAGCYATLAPNNLLPWVYSGSYTILIGKDEEST</sequence>
<dbReference type="GO" id="GO:0008270">
    <property type="term" value="F:zinc ion binding"/>
    <property type="evidence" value="ECO:0007669"/>
    <property type="project" value="UniProtKB-KW"/>
</dbReference>
<feature type="region of interest" description="Disordered" evidence="2">
    <location>
        <begin position="430"/>
        <end position="550"/>
    </location>
</feature>
<keyword evidence="5" id="KW-1185">Reference proteome</keyword>
<dbReference type="InterPro" id="IPR001878">
    <property type="entry name" value="Znf_CCHC"/>
</dbReference>
<dbReference type="SMART" id="SM00343">
    <property type="entry name" value="ZnF_C2HC"/>
    <property type="match status" value="3"/>
</dbReference>
<feature type="region of interest" description="Disordered" evidence="2">
    <location>
        <begin position="1"/>
        <end position="58"/>
    </location>
</feature>
<dbReference type="GeneID" id="9059618"/>